<evidence type="ECO:0000313" key="3">
    <source>
        <dbReference type="Proteomes" id="UP000247702"/>
    </source>
</evidence>
<dbReference type="EMBL" id="BEXD01000370">
    <property type="protein sequence ID" value="GBB86882.1"/>
    <property type="molecule type" value="Genomic_DNA"/>
</dbReference>
<proteinExistence type="predicted"/>
<dbReference type="AlphaFoldDB" id="A0A2Z6QE85"/>
<evidence type="ECO:0000313" key="2">
    <source>
        <dbReference type="EMBL" id="GBB86882.1"/>
    </source>
</evidence>
<comment type="caution">
    <text evidence="2">The sequence shown here is derived from an EMBL/GenBank/DDBJ whole genome shotgun (WGS) entry which is preliminary data.</text>
</comment>
<keyword evidence="3" id="KW-1185">Reference proteome</keyword>
<name>A0A2Z6QE85_9GLOM</name>
<evidence type="ECO:0000256" key="1">
    <source>
        <dbReference type="SAM" id="MobiDB-lite"/>
    </source>
</evidence>
<gene>
    <name evidence="2" type="ORF">RclHR1_13300001</name>
</gene>
<organism evidence="2 3">
    <name type="scientific">Rhizophagus clarus</name>
    <dbReference type="NCBI Taxonomy" id="94130"/>
    <lineage>
        <taxon>Eukaryota</taxon>
        <taxon>Fungi</taxon>
        <taxon>Fungi incertae sedis</taxon>
        <taxon>Mucoromycota</taxon>
        <taxon>Glomeromycotina</taxon>
        <taxon>Glomeromycetes</taxon>
        <taxon>Glomerales</taxon>
        <taxon>Glomeraceae</taxon>
        <taxon>Rhizophagus</taxon>
    </lineage>
</organism>
<dbReference type="Proteomes" id="UP000247702">
    <property type="component" value="Unassembled WGS sequence"/>
</dbReference>
<dbReference type="STRING" id="94130.A0A2Z6QE85"/>
<feature type="region of interest" description="Disordered" evidence="1">
    <location>
        <begin position="101"/>
        <end position="127"/>
    </location>
</feature>
<sequence>MLIELGELKISLLAVVTDSTPAYNAARKRLQTQYRNIVFLSCYAYQINLYIGKIFKVSSEFKTISQQALKLAVYFKNANNKYFIDNIELEQHTNLLDNLEEDKETEPDDNNRSNVNCETEESDDDINDEEFNIEEEFQNQIDRFLEIDGNIDDDVNDIDVEGVGC</sequence>
<feature type="compositionally biased region" description="Acidic residues" evidence="1">
    <location>
        <begin position="118"/>
        <end position="127"/>
    </location>
</feature>
<protein>
    <recommendedName>
        <fullName evidence="4">DUF659 domain-containing protein</fullName>
    </recommendedName>
</protein>
<accession>A0A2Z6QE85</accession>
<evidence type="ECO:0008006" key="4">
    <source>
        <dbReference type="Google" id="ProtNLM"/>
    </source>
</evidence>
<reference evidence="2 3" key="1">
    <citation type="submission" date="2017-11" db="EMBL/GenBank/DDBJ databases">
        <title>The genome of Rhizophagus clarus HR1 reveals common genetic basis of auxotrophy among arbuscular mycorrhizal fungi.</title>
        <authorList>
            <person name="Kobayashi Y."/>
        </authorList>
    </citation>
    <scope>NUCLEOTIDE SEQUENCE [LARGE SCALE GENOMIC DNA]</scope>
    <source>
        <strain evidence="2 3">HR1</strain>
    </source>
</reference>